<organism evidence="2">
    <name type="scientific">uncultured Rubrobacteraceae bacterium</name>
    <dbReference type="NCBI Taxonomy" id="349277"/>
    <lineage>
        <taxon>Bacteria</taxon>
        <taxon>Bacillati</taxon>
        <taxon>Actinomycetota</taxon>
        <taxon>Rubrobacteria</taxon>
        <taxon>Rubrobacterales</taxon>
        <taxon>Rubrobacteraceae</taxon>
        <taxon>environmental samples</taxon>
    </lineage>
</organism>
<accession>A0A6J4R944</accession>
<proteinExistence type="predicted"/>
<feature type="non-terminal residue" evidence="2">
    <location>
        <position position="1"/>
    </location>
</feature>
<reference evidence="2" key="1">
    <citation type="submission" date="2020-02" db="EMBL/GenBank/DDBJ databases">
        <authorList>
            <person name="Meier V. D."/>
        </authorList>
    </citation>
    <scope>NUCLEOTIDE SEQUENCE</scope>
    <source>
        <strain evidence="2">AVDCRST_MAG25</strain>
    </source>
</reference>
<gene>
    <name evidence="2" type="ORF">AVDCRST_MAG25-573</name>
</gene>
<name>A0A6J4R944_9ACTN</name>
<sequence>GRSEDRLRGPRGYERRDRLRRYPHRSQDSRGSSQGHALDEFLDDFPTVSREQAEGYLDAPPEAVRQEAQRVPDVSRRQKVFSEDEV</sequence>
<protein>
    <submittedName>
        <fullName evidence="2">Uncharacterized protein</fullName>
    </submittedName>
</protein>
<evidence type="ECO:0000313" key="2">
    <source>
        <dbReference type="EMBL" id="CAA9459102.1"/>
    </source>
</evidence>
<feature type="compositionally biased region" description="Basic and acidic residues" evidence="1">
    <location>
        <begin position="64"/>
        <end position="86"/>
    </location>
</feature>
<dbReference type="EMBL" id="CADCVI010000039">
    <property type="protein sequence ID" value="CAA9459102.1"/>
    <property type="molecule type" value="Genomic_DNA"/>
</dbReference>
<dbReference type="AlphaFoldDB" id="A0A6J4R944"/>
<feature type="compositionally biased region" description="Basic and acidic residues" evidence="1">
    <location>
        <begin position="1"/>
        <end position="17"/>
    </location>
</feature>
<feature type="non-terminal residue" evidence="2">
    <location>
        <position position="86"/>
    </location>
</feature>
<feature type="region of interest" description="Disordered" evidence="1">
    <location>
        <begin position="1"/>
        <end position="86"/>
    </location>
</feature>
<evidence type="ECO:0000256" key="1">
    <source>
        <dbReference type="SAM" id="MobiDB-lite"/>
    </source>
</evidence>